<dbReference type="Gene3D" id="3.40.1420.30">
    <property type="match status" value="1"/>
</dbReference>
<protein>
    <submittedName>
        <fullName evidence="3">PepSY-like domain-containing protein</fullName>
    </submittedName>
</protein>
<feature type="domain" description="Putative beta-lactamase-inhibitor-like PepSY-like" evidence="2">
    <location>
        <begin position="25"/>
        <end position="56"/>
    </location>
</feature>
<dbReference type="SUPFAM" id="SSF160574">
    <property type="entry name" value="BT0923-like"/>
    <property type="match status" value="1"/>
</dbReference>
<feature type="domain" description="Putative beta-lactamase-inhibitor-like PepSY-like" evidence="2">
    <location>
        <begin position="62"/>
        <end position="142"/>
    </location>
</feature>
<sequence>MKKIMFISVVLLMFGITFAHADNDKPITVDQLPQKSQQFIKQHFPKEKVAFAKLERDFLETKYEVVFTNSSKVEFLKNGDWKEVDCKYSTVPVAIIPSQIMKYIKQNYPDVSVVQIDRDKRDYEVKLTNGLELTFDLKFNLIDIDD</sequence>
<evidence type="ECO:0000259" key="2">
    <source>
        <dbReference type="Pfam" id="PF11396"/>
    </source>
</evidence>
<evidence type="ECO:0000313" key="4">
    <source>
        <dbReference type="Proteomes" id="UP001205603"/>
    </source>
</evidence>
<dbReference type="Proteomes" id="UP001205603">
    <property type="component" value="Unassembled WGS sequence"/>
</dbReference>
<keyword evidence="4" id="KW-1185">Reference proteome</keyword>
<evidence type="ECO:0000313" key="3">
    <source>
        <dbReference type="EMBL" id="MCP9611891.1"/>
    </source>
</evidence>
<dbReference type="InterPro" id="IPR021533">
    <property type="entry name" value="PepSY-like"/>
</dbReference>
<organism evidence="3 4">
    <name type="scientific">Coprobacter tertius</name>
    <dbReference type="NCBI Taxonomy" id="2944915"/>
    <lineage>
        <taxon>Bacteria</taxon>
        <taxon>Pseudomonadati</taxon>
        <taxon>Bacteroidota</taxon>
        <taxon>Bacteroidia</taxon>
        <taxon>Bacteroidales</taxon>
        <taxon>Barnesiellaceae</taxon>
        <taxon>Coprobacter</taxon>
    </lineage>
</organism>
<proteinExistence type="predicted"/>
<name>A0ABT1MJ38_9BACT</name>
<dbReference type="RefSeq" id="WP_255027006.1">
    <property type="nucleotide sequence ID" value="NZ_JANDHW010000006.1"/>
</dbReference>
<dbReference type="Pfam" id="PF11396">
    <property type="entry name" value="PepSY_like"/>
    <property type="match status" value="2"/>
</dbReference>
<reference evidence="3 4" key="1">
    <citation type="submission" date="2022-07" db="EMBL/GenBank/DDBJ databases">
        <title>Fecal culturing of patients with breast cancer.</title>
        <authorList>
            <person name="Teng N.M.Y."/>
            <person name="Kiu R."/>
            <person name="Evans R."/>
            <person name="Baker D.J."/>
            <person name="Zenner C."/>
            <person name="Robinson S.D."/>
            <person name="Hall L.J."/>
        </authorList>
    </citation>
    <scope>NUCLEOTIDE SEQUENCE [LARGE SCALE GENOMIC DNA]</scope>
    <source>
        <strain evidence="3 4">LH1063</strain>
    </source>
</reference>
<evidence type="ECO:0000256" key="1">
    <source>
        <dbReference type="SAM" id="SignalP"/>
    </source>
</evidence>
<feature type="chain" id="PRO_5046270364" evidence="1">
    <location>
        <begin position="22"/>
        <end position="146"/>
    </location>
</feature>
<dbReference type="EMBL" id="JANDHW010000006">
    <property type="protein sequence ID" value="MCP9611891.1"/>
    <property type="molecule type" value="Genomic_DNA"/>
</dbReference>
<comment type="caution">
    <text evidence="3">The sequence shown here is derived from an EMBL/GenBank/DDBJ whole genome shotgun (WGS) entry which is preliminary data.</text>
</comment>
<accession>A0ABT1MJ38</accession>
<feature type="signal peptide" evidence="1">
    <location>
        <begin position="1"/>
        <end position="21"/>
    </location>
</feature>
<keyword evidence="1" id="KW-0732">Signal</keyword>
<gene>
    <name evidence="3" type="ORF">NMU02_07275</name>
</gene>